<organism evidence="7 8">
    <name type="scientific">Tetraparma gracilis</name>
    <dbReference type="NCBI Taxonomy" id="2962635"/>
    <lineage>
        <taxon>Eukaryota</taxon>
        <taxon>Sar</taxon>
        <taxon>Stramenopiles</taxon>
        <taxon>Ochrophyta</taxon>
        <taxon>Bolidophyceae</taxon>
        <taxon>Parmales</taxon>
        <taxon>Triparmaceae</taxon>
        <taxon>Tetraparma</taxon>
    </lineage>
</organism>
<keyword evidence="8" id="KW-1185">Reference proteome</keyword>
<name>A0ABQ6MEL2_9STRA</name>
<dbReference type="PROSITE" id="PS50011">
    <property type="entry name" value="PROTEIN_KINASE_DOM"/>
    <property type="match status" value="1"/>
</dbReference>
<dbReference type="Pfam" id="PF00069">
    <property type="entry name" value="Pkinase"/>
    <property type="match status" value="1"/>
</dbReference>
<dbReference type="Gene3D" id="3.30.530.20">
    <property type="match status" value="1"/>
</dbReference>
<dbReference type="InterPro" id="IPR051681">
    <property type="entry name" value="Ser/Thr_Kinases-Pseudokinases"/>
</dbReference>
<evidence type="ECO:0000256" key="1">
    <source>
        <dbReference type="ARBA" id="ARBA00022527"/>
    </source>
</evidence>
<dbReference type="Gene3D" id="1.10.510.10">
    <property type="entry name" value="Transferase(Phosphotransferase) domain 1"/>
    <property type="match status" value="2"/>
</dbReference>
<dbReference type="Proteomes" id="UP001165060">
    <property type="component" value="Unassembled WGS sequence"/>
</dbReference>
<dbReference type="SUPFAM" id="SSF56112">
    <property type="entry name" value="Protein kinase-like (PK-like)"/>
    <property type="match status" value="2"/>
</dbReference>
<dbReference type="InterPro" id="IPR008271">
    <property type="entry name" value="Ser/Thr_kinase_AS"/>
</dbReference>
<evidence type="ECO:0000313" key="7">
    <source>
        <dbReference type="EMBL" id="GMI24901.1"/>
    </source>
</evidence>
<dbReference type="InterPro" id="IPR023393">
    <property type="entry name" value="START-like_dom_sf"/>
</dbReference>
<keyword evidence="5" id="KW-0175">Coiled coil</keyword>
<reference evidence="7 8" key="1">
    <citation type="journal article" date="2023" name="Commun. Biol.">
        <title>Genome analysis of Parmales, the sister group of diatoms, reveals the evolutionary specialization of diatoms from phago-mixotrophs to photoautotrophs.</title>
        <authorList>
            <person name="Ban H."/>
            <person name="Sato S."/>
            <person name="Yoshikawa S."/>
            <person name="Yamada K."/>
            <person name="Nakamura Y."/>
            <person name="Ichinomiya M."/>
            <person name="Sato N."/>
            <person name="Blanc-Mathieu R."/>
            <person name="Endo H."/>
            <person name="Kuwata A."/>
            <person name="Ogata H."/>
        </authorList>
    </citation>
    <scope>NUCLEOTIDE SEQUENCE [LARGE SCALE GENOMIC DNA]</scope>
</reference>
<dbReference type="InterPro" id="IPR001245">
    <property type="entry name" value="Ser-Thr/Tyr_kinase_cat_dom"/>
</dbReference>
<evidence type="ECO:0000259" key="6">
    <source>
        <dbReference type="PROSITE" id="PS50011"/>
    </source>
</evidence>
<dbReference type="PROSITE" id="PS00107">
    <property type="entry name" value="PROTEIN_KINASE_ATP"/>
    <property type="match status" value="1"/>
</dbReference>
<gene>
    <name evidence="7" type="ORF">TeGR_g14185</name>
</gene>
<dbReference type="InterPro" id="IPR017441">
    <property type="entry name" value="Protein_kinase_ATP_BS"/>
</dbReference>
<evidence type="ECO:0000313" key="8">
    <source>
        <dbReference type="Proteomes" id="UP001165060"/>
    </source>
</evidence>
<accession>A0ABQ6MEL2</accession>
<keyword evidence="2 4" id="KW-0547">Nucleotide-binding</keyword>
<proteinExistence type="predicted"/>
<dbReference type="PROSITE" id="PS00108">
    <property type="entry name" value="PROTEIN_KINASE_ST"/>
    <property type="match status" value="1"/>
</dbReference>
<protein>
    <recommendedName>
        <fullName evidence="6">Protein kinase domain-containing protein</fullName>
    </recommendedName>
</protein>
<dbReference type="InterPro" id="IPR011009">
    <property type="entry name" value="Kinase-like_dom_sf"/>
</dbReference>
<sequence length="939" mass="105278">MAQRPGLFAPLSPSLLLSSLPAAGERIEVALVMMDAYNFTVSADHSTSAHDLALEVSASGYITGTNFTTTIEGEILYNKDSPAHASLTASVVIPYAGDWSVQGLDPVDPVAVVVHVLEGPRYSHTVTVPESLEAALVIGFSLDGVQIGEPVEIIVAPPPPDFTKVYIAVGVSSFLLLVGAFFYRRHLKHAAMRLKSVQLEMVDQNKEFSKREKALEAEKEELEEEVRLKKHSEEELKVMMNALEAVSKERQDELKEVMIDGKELKIDKMLGKGGFGVVNLATYRGSKVAMKQLLTVNEENVLRFRLECFLTKTLSHPNVVRLVGVVWAEDMFACCLEFVENGSLEDWLRRTPGGKAYIPPQQVVTVVKKNKKGKKVQVDKLPPLAEVVFKGFNHHGKYKESALTETDKSKATEAIATLDEWWASRDDPSAGWIEVLQADDSPLELGVRGFTKYDAPNRRGCAFASGFIDAPPKSVMGFYADRRHGGLDVDIVERTYLLPPLAEVAYKGFNWNSKYDKKEITDIDETKIIEGQELVENIWRNRMNPKEGLKPVLNEDGSELELGVKGFVKYSRQSAGLLPEALAHAVIDATPQQVMGLFADSRKDTKLSTREVIESTYTTALEYRHVPVSVATVSDRDFLFRTAHKKIEEGVYVSVSYSVEDERRPAGAGGVVRGDTFFCFVVKENPGTEGLMSEVWRYLYTDSKFQKGLGQLNQIAANKALQYWSDGGKRHNWATNVVEEEEAGWKESVIHRDLKPDNMLLTRDWTLKLTDFGEARAQNMGATMTSVGTPIYIAPEVMRADHYDGKADTWSYGLCLVAMIRAERTLEQFFYEALRKHKKRRTTKGLGMGQMTKYYYSEGWRPLLPHTFVRAFPKLNALIQECWVPRARMRPDFDQIVKRLQGEIGDEIKRKEEPVVVVYSVEPDAEDVDDEIRKLLGLS</sequence>
<evidence type="ECO:0000256" key="3">
    <source>
        <dbReference type="ARBA" id="ARBA00022840"/>
    </source>
</evidence>
<evidence type="ECO:0000256" key="5">
    <source>
        <dbReference type="SAM" id="Coils"/>
    </source>
</evidence>
<dbReference type="InterPro" id="IPR000719">
    <property type="entry name" value="Prot_kinase_dom"/>
</dbReference>
<keyword evidence="1" id="KW-0418">Kinase</keyword>
<evidence type="ECO:0000256" key="2">
    <source>
        <dbReference type="ARBA" id="ARBA00022741"/>
    </source>
</evidence>
<feature type="coiled-coil region" evidence="5">
    <location>
        <begin position="205"/>
        <end position="249"/>
    </location>
</feature>
<comment type="caution">
    <text evidence="7">The sequence shown here is derived from an EMBL/GenBank/DDBJ whole genome shotgun (WGS) entry which is preliminary data.</text>
</comment>
<keyword evidence="3 4" id="KW-0067">ATP-binding</keyword>
<feature type="domain" description="Protein kinase" evidence="6">
    <location>
        <begin position="264"/>
        <end position="904"/>
    </location>
</feature>
<dbReference type="Pfam" id="PF07714">
    <property type="entry name" value="PK_Tyr_Ser-Thr"/>
    <property type="match status" value="1"/>
</dbReference>
<dbReference type="SUPFAM" id="SSF55961">
    <property type="entry name" value="Bet v1-like"/>
    <property type="match status" value="1"/>
</dbReference>
<evidence type="ECO:0000256" key="4">
    <source>
        <dbReference type="PROSITE-ProRule" id="PRU10141"/>
    </source>
</evidence>
<keyword evidence="1" id="KW-0723">Serine/threonine-protein kinase</keyword>
<feature type="binding site" evidence="4">
    <location>
        <position position="291"/>
    </location>
    <ligand>
        <name>ATP</name>
        <dbReference type="ChEBI" id="CHEBI:30616"/>
    </ligand>
</feature>
<keyword evidence="1" id="KW-0808">Transferase</keyword>
<dbReference type="SMART" id="SM00220">
    <property type="entry name" value="S_TKc"/>
    <property type="match status" value="1"/>
</dbReference>
<dbReference type="EMBL" id="BRYB01001402">
    <property type="protein sequence ID" value="GMI24901.1"/>
    <property type="molecule type" value="Genomic_DNA"/>
</dbReference>
<dbReference type="PANTHER" id="PTHR44329">
    <property type="entry name" value="SERINE/THREONINE-PROTEIN KINASE TNNI3K-RELATED"/>
    <property type="match status" value="1"/>
</dbReference>